<evidence type="ECO:0000256" key="4">
    <source>
        <dbReference type="ARBA" id="ARBA00022989"/>
    </source>
</evidence>
<dbReference type="Pfam" id="PF08395">
    <property type="entry name" value="7tm_7"/>
    <property type="match status" value="1"/>
</dbReference>
<evidence type="ECO:0000256" key="1">
    <source>
        <dbReference type="ARBA" id="ARBA00004651"/>
    </source>
</evidence>
<keyword evidence="8" id="KW-1185">Reference proteome</keyword>
<evidence type="ECO:0000256" key="3">
    <source>
        <dbReference type="ARBA" id="ARBA00022692"/>
    </source>
</evidence>
<keyword evidence="6" id="KW-0732">Signal</keyword>
<gene>
    <name evidence="7" type="ORF">NTJ_09568</name>
</gene>
<dbReference type="EMBL" id="AP028915">
    <property type="protein sequence ID" value="BES96755.1"/>
    <property type="molecule type" value="Genomic_DNA"/>
</dbReference>
<keyword evidence="3" id="KW-0812">Transmembrane</keyword>
<evidence type="ECO:0000256" key="6">
    <source>
        <dbReference type="SAM" id="SignalP"/>
    </source>
</evidence>
<keyword evidence="5" id="KW-0472">Membrane</keyword>
<comment type="subcellular location">
    <subcellularLocation>
        <location evidence="1">Cell membrane</location>
        <topology evidence="1">Multi-pass membrane protein</topology>
    </subcellularLocation>
</comment>
<keyword evidence="4" id="KW-1133">Transmembrane helix</keyword>
<evidence type="ECO:0000313" key="8">
    <source>
        <dbReference type="Proteomes" id="UP001307889"/>
    </source>
</evidence>
<evidence type="ECO:0000313" key="7">
    <source>
        <dbReference type="EMBL" id="BES96755.1"/>
    </source>
</evidence>
<feature type="signal peptide" evidence="6">
    <location>
        <begin position="1"/>
        <end position="16"/>
    </location>
</feature>
<organism evidence="7 8">
    <name type="scientific">Nesidiocoris tenuis</name>
    <dbReference type="NCBI Taxonomy" id="355587"/>
    <lineage>
        <taxon>Eukaryota</taxon>
        <taxon>Metazoa</taxon>
        <taxon>Ecdysozoa</taxon>
        <taxon>Arthropoda</taxon>
        <taxon>Hexapoda</taxon>
        <taxon>Insecta</taxon>
        <taxon>Pterygota</taxon>
        <taxon>Neoptera</taxon>
        <taxon>Paraneoptera</taxon>
        <taxon>Hemiptera</taxon>
        <taxon>Heteroptera</taxon>
        <taxon>Panheteroptera</taxon>
        <taxon>Cimicomorpha</taxon>
        <taxon>Miridae</taxon>
        <taxon>Dicyphina</taxon>
        <taxon>Nesidiocoris</taxon>
    </lineage>
</organism>
<evidence type="ECO:0000256" key="2">
    <source>
        <dbReference type="ARBA" id="ARBA00022475"/>
    </source>
</evidence>
<proteinExistence type="predicted"/>
<evidence type="ECO:0000256" key="5">
    <source>
        <dbReference type="ARBA" id="ARBA00023136"/>
    </source>
</evidence>
<keyword evidence="2" id="KW-1003">Cell membrane</keyword>
<protein>
    <recommendedName>
        <fullName evidence="9">ABC transmembrane type-1 domain-containing protein</fullName>
    </recommendedName>
</protein>
<dbReference type="Proteomes" id="UP001307889">
    <property type="component" value="Chromosome 7"/>
</dbReference>
<sequence length="165" mass="18818">MHLLFLAGNITLIVWGQNIFKPNDFICPLLYCLLFNQQIGIQIVFSILTNLVGETLTAMGMNLKQLDDENGRILIEKYIASYDKIVDVTETLNSCFEIQLLLILVRNFSTTISYLIWWYSQQYTTSSAVVKAQCLLYELMTVVSMVIMISTVESVLVGVSNIMWQ</sequence>
<feature type="chain" id="PRO_5046215616" description="ABC transmembrane type-1 domain-containing protein" evidence="6">
    <location>
        <begin position="17"/>
        <end position="165"/>
    </location>
</feature>
<accession>A0ABN7AX43</accession>
<evidence type="ECO:0008006" key="9">
    <source>
        <dbReference type="Google" id="ProtNLM"/>
    </source>
</evidence>
<dbReference type="InterPro" id="IPR013604">
    <property type="entry name" value="7TM_chemorcpt"/>
</dbReference>
<name>A0ABN7AX43_9HEMI</name>
<reference evidence="7 8" key="1">
    <citation type="submission" date="2023-09" db="EMBL/GenBank/DDBJ databases">
        <title>Nesidiocoris tenuis whole genome shotgun sequence.</title>
        <authorList>
            <person name="Shibata T."/>
            <person name="Shimoda M."/>
            <person name="Kobayashi T."/>
            <person name="Uehara T."/>
        </authorList>
    </citation>
    <scope>NUCLEOTIDE SEQUENCE [LARGE SCALE GENOMIC DNA]</scope>
    <source>
        <strain evidence="7 8">Japan</strain>
    </source>
</reference>